<accession>A0ABV3Y1B2</accession>
<feature type="domain" description="UspA" evidence="2">
    <location>
        <begin position="8"/>
        <end position="146"/>
    </location>
</feature>
<sequence>MVPIGPTSRIVVGIDGSDASKGALVWAIGQAKLTGATLEAVIAFKRPTGAYGEPAILPGDLDFEGEARRTLGDVIAEALDSAGSEGCEVLTTVVEDNPTVALLRASASADLLVVGASGHGSVVGALIGSVSEYCVHHATCPVVVVRHPPQ</sequence>
<dbReference type="Gene3D" id="3.40.50.620">
    <property type="entry name" value="HUPs"/>
    <property type="match status" value="1"/>
</dbReference>
<comment type="similarity">
    <text evidence="1">Belongs to the universal stress protein A family.</text>
</comment>
<evidence type="ECO:0000313" key="4">
    <source>
        <dbReference type="Proteomes" id="UP001560267"/>
    </source>
</evidence>
<evidence type="ECO:0000259" key="2">
    <source>
        <dbReference type="Pfam" id="PF00582"/>
    </source>
</evidence>
<organism evidence="3 4">
    <name type="scientific">Ferrimicrobium acidiphilum</name>
    <dbReference type="NCBI Taxonomy" id="121039"/>
    <lineage>
        <taxon>Bacteria</taxon>
        <taxon>Bacillati</taxon>
        <taxon>Actinomycetota</taxon>
        <taxon>Acidimicrobiia</taxon>
        <taxon>Acidimicrobiales</taxon>
        <taxon>Acidimicrobiaceae</taxon>
        <taxon>Ferrimicrobium</taxon>
    </lineage>
</organism>
<dbReference type="PRINTS" id="PR01438">
    <property type="entry name" value="UNVRSLSTRESS"/>
</dbReference>
<proteinExistence type="inferred from homology"/>
<dbReference type="SUPFAM" id="SSF52402">
    <property type="entry name" value="Adenine nucleotide alpha hydrolases-like"/>
    <property type="match status" value="1"/>
</dbReference>
<reference evidence="3 4" key="1">
    <citation type="submission" date="2024-07" db="EMBL/GenBank/DDBJ databases">
        <title>Draft Genome Sequence of Ferrimicrobium acidiphilum Strain YE2023, Isolated from a Pulp of Bioleach Reactor.</title>
        <authorList>
            <person name="Elkina Y.A."/>
            <person name="Bulaeva A.G."/>
            <person name="Beletsky A.V."/>
            <person name="Mardanov A.V."/>
        </authorList>
    </citation>
    <scope>NUCLEOTIDE SEQUENCE [LARGE SCALE GENOMIC DNA]</scope>
    <source>
        <strain evidence="3 4">YE2023</strain>
    </source>
</reference>
<dbReference type="InterPro" id="IPR014729">
    <property type="entry name" value="Rossmann-like_a/b/a_fold"/>
</dbReference>
<dbReference type="PANTHER" id="PTHR46553">
    <property type="entry name" value="ADENINE NUCLEOTIDE ALPHA HYDROLASES-LIKE SUPERFAMILY PROTEIN"/>
    <property type="match status" value="1"/>
</dbReference>
<dbReference type="CDD" id="cd00293">
    <property type="entry name" value="USP-like"/>
    <property type="match status" value="1"/>
</dbReference>
<evidence type="ECO:0000256" key="1">
    <source>
        <dbReference type="ARBA" id="ARBA00008791"/>
    </source>
</evidence>
<dbReference type="Pfam" id="PF00582">
    <property type="entry name" value="Usp"/>
    <property type="match status" value="1"/>
</dbReference>
<dbReference type="Proteomes" id="UP001560267">
    <property type="component" value="Unassembled WGS sequence"/>
</dbReference>
<dbReference type="PANTHER" id="PTHR46553:SF3">
    <property type="entry name" value="ADENINE NUCLEOTIDE ALPHA HYDROLASES-LIKE SUPERFAMILY PROTEIN"/>
    <property type="match status" value="1"/>
</dbReference>
<protein>
    <submittedName>
        <fullName evidence="3">Universal stress protein</fullName>
    </submittedName>
</protein>
<dbReference type="RefSeq" id="WP_298382684.1">
    <property type="nucleotide sequence ID" value="NZ_JBFSHR010000001.1"/>
</dbReference>
<comment type="caution">
    <text evidence="3">The sequence shown here is derived from an EMBL/GenBank/DDBJ whole genome shotgun (WGS) entry which is preliminary data.</text>
</comment>
<name>A0ABV3Y1B2_9ACTN</name>
<gene>
    <name evidence="3" type="ORF">AB6A68_00565</name>
</gene>
<dbReference type="EMBL" id="JBFSHR010000001">
    <property type="protein sequence ID" value="MEX6428338.1"/>
    <property type="molecule type" value="Genomic_DNA"/>
</dbReference>
<keyword evidence="4" id="KW-1185">Reference proteome</keyword>
<dbReference type="InterPro" id="IPR006016">
    <property type="entry name" value="UspA"/>
</dbReference>
<evidence type="ECO:0000313" key="3">
    <source>
        <dbReference type="EMBL" id="MEX6428338.1"/>
    </source>
</evidence>
<dbReference type="InterPro" id="IPR006015">
    <property type="entry name" value="Universal_stress_UspA"/>
</dbReference>